<comment type="caution">
    <text evidence="2">The sequence shown here is derived from an EMBL/GenBank/DDBJ whole genome shotgun (WGS) entry which is preliminary data.</text>
</comment>
<accession>A0AAD5M2T9</accession>
<keyword evidence="1" id="KW-0812">Transmembrane</keyword>
<evidence type="ECO:0000313" key="3">
    <source>
        <dbReference type="Proteomes" id="UP001196413"/>
    </source>
</evidence>
<dbReference type="Proteomes" id="UP001196413">
    <property type="component" value="Unassembled WGS sequence"/>
</dbReference>
<proteinExistence type="predicted"/>
<gene>
    <name evidence="2" type="ORF">KIN20_007088</name>
</gene>
<dbReference type="EMBL" id="JAHQIW010001011">
    <property type="protein sequence ID" value="KAJ1351135.1"/>
    <property type="molecule type" value="Genomic_DNA"/>
</dbReference>
<protein>
    <submittedName>
        <fullName evidence="2">Uncharacterized protein</fullName>
    </submittedName>
</protein>
<name>A0AAD5M2T9_PARTN</name>
<sequence length="138" mass="15276">MAVKSSYEGLVNPMAYSALMLNLLIVGVSIYLIIYFVALTVNAALDVSDALIPSSEIVKTVEPTRWYALLVATVSSLFRISPQEVICEYTRDLAARSWIVRHSFPSNSLTKKFLNKYSSRFLTKGYDIGFPKGNVGAT</sequence>
<keyword evidence="3" id="KW-1185">Reference proteome</keyword>
<evidence type="ECO:0000256" key="1">
    <source>
        <dbReference type="SAM" id="Phobius"/>
    </source>
</evidence>
<feature type="transmembrane region" description="Helical" evidence="1">
    <location>
        <begin position="21"/>
        <end position="45"/>
    </location>
</feature>
<keyword evidence="1" id="KW-0472">Membrane</keyword>
<keyword evidence="1" id="KW-1133">Transmembrane helix</keyword>
<reference evidence="2" key="1">
    <citation type="submission" date="2021-06" db="EMBL/GenBank/DDBJ databases">
        <title>Parelaphostrongylus tenuis whole genome reference sequence.</title>
        <authorList>
            <person name="Garwood T.J."/>
            <person name="Larsen P.A."/>
            <person name="Fountain-Jones N.M."/>
            <person name="Garbe J.R."/>
            <person name="Macchietto M.G."/>
            <person name="Kania S.A."/>
            <person name="Gerhold R.W."/>
            <person name="Richards J.E."/>
            <person name="Wolf T.M."/>
        </authorList>
    </citation>
    <scope>NUCLEOTIDE SEQUENCE</scope>
    <source>
        <strain evidence="2">MNPRO001-30</strain>
        <tissue evidence="2">Meninges</tissue>
    </source>
</reference>
<evidence type="ECO:0000313" key="2">
    <source>
        <dbReference type="EMBL" id="KAJ1351135.1"/>
    </source>
</evidence>
<dbReference type="AlphaFoldDB" id="A0AAD5M2T9"/>
<organism evidence="2 3">
    <name type="scientific">Parelaphostrongylus tenuis</name>
    <name type="common">Meningeal worm</name>
    <dbReference type="NCBI Taxonomy" id="148309"/>
    <lineage>
        <taxon>Eukaryota</taxon>
        <taxon>Metazoa</taxon>
        <taxon>Ecdysozoa</taxon>
        <taxon>Nematoda</taxon>
        <taxon>Chromadorea</taxon>
        <taxon>Rhabditida</taxon>
        <taxon>Rhabditina</taxon>
        <taxon>Rhabditomorpha</taxon>
        <taxon>Strongyloidea</taxon>
        <taxon>Metastrongylidae</taxon>
        <taxon>Parelaphostrongylus</taxon>
    </lineage>
</organism>